<keyword evidence="2" id="KW-0378">Hydrolase</keyword>
<dbReference type="GO" id="GO:0042171">
    <property type="term" value="F:lysophosphatidic acid acyltransferase activity"/>
    <property type="evidence" value="ECO:0007669"/>
    <property type="project" value="TreeGrafter"/>
</dbReference>
<sequence length="274" mass="30032">MLEVIDKGPRRESRRAPVLFVHGAWHGAWCWDEHFLDFFAQRGYRSLAVSLRGHGKSHAPKPMQFCSIADFVDDIDSVAKTLPRPPVVVGHSMGGFVVQKYLESHAAPAAALLASVPPRGIAGFLLRRFRRHPWLTAGSLAITKSLRSVGGTPGLARETFFSACTAEADVARYTARLDEEYVGKHIVDMLWLNLPRPQLVSTPVLVLGAADDVCFTPAEARATAAAYGTRAEIFPRMGHDMMLEPAWAGVAERIHAWLEAVPHGPEGKPDDRPA</sequence>
<comment type="caution">
    <text evidence="2">The sequence shown here is derived from an EMBL/GenBank/DDBJ whole genome shotgun (WGS) entry which is preliminary data.</text>
</comment>
<dbReference type="EMBL" id="VMQU01000054">
    <property type="protein sequence ID" value="TVS88412.1"/>
    <property type="molecule type" value="Genomic_DNA"/>
</dbReference>
<dbReference type="Gene3D" id="3.40.50.1820">
    <property type="entry name" value="alpha/beta hydrolase"/>
    <property type="match status" value="1"/>
</dbReference>
<dbReference type="AlphaFoldDB" id="A0A557XR65"/>
<protein>
    <submittedName>
        <fullName evidence="2">Alpha/beta hydrolase</fullName>
    </submittedName>
</protein>
<dbReference type="GO" id="GO:0052689">
    <property type="term" value="F:carboxylic ester hydrolase activity"/>
    <property type="evidence" value="ECO:0007669"/>
    <property type="project" value="TreeGrafter"/>
</dbReference>
<proteinExistence type="predicted"/>
<feature type="domain" description="AB hydrolase-1" evidence="1">
    <location>
        <begin position="18"/>
        <end position="251"/>
    </location>
</feature>
<dbReference type="Pfam" id="PF12697">
    <property type="entry name" value="Abhydrolase_6"/>
    <property type="match status" value="1"/>
</dbReference>
<dbReference type="GO" id="GO:0016887">
    <property type="term" value="F:ATP hydrolysis activity"/>
    <property type="evidence" value="ECO:0007669"/>
    <property type="project" value="InterPro"/>
</dbReference>
<dbReference type="PANTHER" id="PTHR42886">
    <property type="entry name" value="RE40534P-RELATED"/>
    <property type="match status" value="1"/>
</dbReference>
<name>A0A557XR65_9MYCO</name>
<dbReference type="RefSeq" id="WP_144952109.1">
    <property type="nucleotide sequence ID" value="NZ_VMQU01000054.1"/>
</dbReference>
<dbReference type="OrthoDB" id="9773549at2"/>
<dbReference type="InterPro" id="IPR000073">
    <property type="entry name" value="AB_hydrolase_1"/>
</dbReference>
<dbReference type="Proteomes" id="UP000320513">
    <property type="component" value="Unassembled WGS sequence"/>
</dbReference>
<dbReference type="GO" id="GO:0016020">
    <property type="term" value="C:membrane"/>
    <property type="evidence" value="ECO:0007669"/>
    <property type="project" value="InterPro"/>
</dbReference>
<dbReference type="InterPro" id="IPR001757">
    <property type="entry name" value="P_typ_ATPase"/>
</dbReference>
<reference evidence="2 3" key="1">
    <citation type="submission" date="2019-07" db="EMBL/GenBank/DDBJ databases">
        <title>New Mycobacterium species.</title>
        <authorList>
            <person name="Tortoli E."/>
            <person name="Ghielmetti G."/>
            <person name="Friedel U."/>
            <person name="Trovato A."/>
        </authorList>
    </citation>
    <scope>NUCLEOTIDE SEQUENCE [LARGE SCALE GENOMIC DNA]</scope>
    <source>
        <strain evidence="2 3">16-83</strain>
    </source>
</reference>
<evidence type="ECO:0000313" key="3">
    <source>
        <dbReference type="Proteomes" id="UP000320513"/>
    </source>
</evidence>
<dbReference type="InterPro" id="IPR029058">
    <property type="entry name" value="AB_hydrolase_fold"/>
</dbReference>
<dbReference type="SUPFAM" id="SSF53474">
    <property type="entry name" value="alpha/beta-Hydrolases"/>
    <property type="match status" value="1"/>
</dbReference>
<gene>
    <name evidence="2" type="ORF">FPZ47_14110</name>
</gene>
<keyword evidence="3" id="KW-1185">Reference proteome</keyword>
<dbReference type="GO" id="GO:0006654">
    <property type="term" value="P:phosphatidic acid biosynthetic process"/>
    <property type="evidence" value="ECO:0007669"/>
    <property type="project" value="TreeGrafter"/>
</dbReference>
<dbReference type="GO" id="GO:0055088">
    <property type="term" value="P:lipid homeostasis"/>
    <property type="evidence" value="ECO:0007669"/>
    <property type="project" value="TreeGrafter"/>
</dbReference>
<dbReference type="GO" id="GO:0005524">
    <property type="term" value="F:ATP binding"/>
    <property type="evidence" value="ECO:0007669"/>
    <property type="project" value="InterPro"/>
</dbReference>
<organism evidence="2 3">
    <name type="scientific">Mycobacterium helveticum</name>
    <dbReference type="NCBI Taxonomy" id="2592811"/>
    <lineage>
        <taxon>Bacteria</taxon>
        <taxon>Bacillati</taxon>
        <taxon>Actinomycetota</taxon>
        <taxon>Actinomycetes</taxon>
        <taxon>Mycobacteriales</taxon>
        <taxon>Mycobacteriaceae</taxon>
        <taxon>Mycobacterium</taxon>
    </lineage>
</organism>
<accession>A0A557XR65</accession>
<dbReference type="PANTHER" id="PTHR42886:SF42">
    <property type="entry name" value="ALPHA_BETA-HYDROLASES SUPERFAMILY PROTEIN"/>
    <property type="match status" value="1"/>
</dbReference>
<evidence type="ECO:0000313" key="2">
    <source>
        <dbReference type="EMBL" id="TVS88412.1"/>
    </source>
</evidence>
<dbReference type="PRINTS" id="PR00120">
    <property type="entry name" value="HATPASE"/>
</dbReference>
<evidence type="ECO:0000259" key="1">
    <source>
        <dbReference type="Pfam" id="PF12697"/>
    </source>
</evidence>